<dbReference type="AlphaFoldDB" id="A0A239AJ63"/>
<organism evidence="1 2">
    <name type="scientific">Geodermatophilus pulveris</name>
    <dbReference type="NCBI Taxonomy" id="1564159"/>
    <lineage>
        <taxon>Bacteria</taxon>
        <taxon>Bacillati</taxon>
        <taxon>Actinomycetota</taxon>
        <taxon>Actinomycetes</taxon>
        <taxon>Geodermatophilales</taxon>
        <taxon>Geodermatophilaceae</taxon>
        <taxon>Geodermatophilus</taxon>
    </lineage>
</organism>
<dbReference type="EMBL" id="FZOO01000001">
    <property type="protein sequence ID" value="SNR95697.1"/>
    <property type="molecule type" value="Genomic_DNA"/>
</dbReference>
<evidence type="ECO:0000313" key="2">
    <source>
        <dbReference type="Proteomes" id="UP000198373"/>
    </source>
</evidence>
<dbReference type="Pfam" id="PF11209">
    <property type="entry name" value="LmeA"/>
    <property type="match status" value="1"/>
</dbReference>
<evidence type="ECO:0008006" key="3">
    <source>
        <dbReference type="Google" id="ProtNLM"/>
    </source>
</evidence>
<protein>
    <recommendedName>
        <fullName evidence="3">DUF2993 domain-containing protein</fullName>
    </recommendedName>
</protein>
<name>A0A239AJ63_9ACTN</name>
<gene>
    <name evidence="1" type="ORF">SAMN06893096_10145</name>
</gene>
<accession>A0A239AJ63</accession>
<sequence length="230" mass="23519">MRALLVVLLLVGGLLLVADRVGEEVAEDQVARVIAERGALGGAPDLEFAGFPFLTQAVSGRYEELRVSLDSADLGQPAGTRADVSLRGVRVPLSDVVSGSVQQVPVERVDGTATLAYALLGEQLGPGATVTPEGDGLRVATSVDFAGQRVPLTATGTVALDGGDLVVDVEDATTAGVDAPDAFVEQVSDALDLRYGIPALPFGLQVTGVRTAEDGVRVTVEATDTVLGGV</sequence>
<evidence type="ECO:0000313" key="1">
    <source>
        <dbReference type="EMBL" id="SNR95697.1"/>
    </source>
</evidence>
<proteinExistence type="predicted"/>
<dbReference type="InterPro" id="IPR021373">
    <property type="entry name" value="DUF2993"/>
</dbReference>
<dbReference type="Proteomes" id="UP000198373">
    <property type="component" value="Unassembled WGS sequence"/>
</dbReference>
<dbReference type="RefSeq" id="WP_089303617.1">
    <property type="nucleotide sequence ID" value="NZ_FZOO01000001.1"/>
</dbReference>
<reference evidence="2" key="1">
    <citation type="submission" date="2017-06" db="EMBL/GenBank/DDBJ databases">
        <authorList>
            <person name="Varghese N."/>
            <person name="Submissions S."/>
        </authorList>
    </citation>
    <scope>NUCLEOTIDE SEQUENCE [LARGE SCALE GENOMIC DNA]</scope>
    <source>
        <strain evidence="2">DSM 46839</strain>
    </source>
</reference>
<dbReference type="OrthoDB" id="3215846at2"/>
<keyword evidence="2" id="KW-1185">Reference proteome</keyword>